<dbReference type="Pfam" id="PF12146">
    <property type="entry name" value="Hydrolase_4"/>
    <property type="match status" value="1"/>
</dbReference>
<sequence length="286" mass="32471">MNSITKYCKFLAEGAKFLGSFQCNIIYLPNYPEGSRQEVSEPLDYGMPHYEDITLTTKDNVKIRIYVLQLGDNITARTRPTILSFHGNAGNMGHCLPITKQFYRNFKCNVVMLSYRGYGLSEGTPSEKGLRIDAQTVLDYIAKHDVFRHTKVIVYGQSLGGAVAIDLVSRNEDKVAGLIVENTFLSIPKLLPHVIPQLRHFSFCCTQKWDSEKSIQLIKRIPVLFLSGDADRLIPQQHVKQLYNLVKSEGGKKLKQFPYGSHQDTVSQEGYFEEIDEFLLTKVVDQ</sequence>
<dbReference type="GO" id="GO:0016020">
    <property type="term" value="C:membrane"/>
    <property type="evidence" value="ECO:0007669"/>
    <property type="project" value="TreeGrafter"/>
</dbReference>
<reference evidence="2 3" key="1">
    <citation type="submission" date="2018-08" db="EMBL/GenBank/DDBJ databases">
        <title>Genome and evolution of the arbuscular mycorrhizal fungus Diversispora epigaea (formerly Glomus versiforme) and its bacterial endosymbionts.</title>
        <authorList>
            <person name="Sun X."/>
            <person name="Fei Z."/>
            <person name="Harrison M."/>
        </authorList>
    </citation>
    <scope>NUCLEOTIDE SEQUENCE [LARGE SCALE GENOMIC DNA]</scope>
    <source>
        <strain evidence="2 3">IT104</strain>
    </source>
</reference>
<dbReference type="STRING" id="1348612.A0A397J2T1"/>
<evidence type="ECO:0000259" key="1">
    <source>
        <dbReference type="Pfam" id="PF12146"/>
    </source>
</evidence>
<proteinExistence type="predicted"/>
<dbReference type="OrthoDB" id="10249433at2759"/>
<gene>
    <name evidence="2" type="ORF">Glove_137g72</name>
</gene>
<dbReference type="GO" id="GO:0008474">
    <property type="term" value="F:palmitoyl-(protein) hydrolase activity"/>
    <property type="evidence" value="ECO:0007669"/>
    <property type="project" value="TreeGrafter"/>
</dbReference>
<protein>
    <recommendedName>
        <fullName evidence="1">Serine aminopeptidase S33 domain-containing protein</fullName>
    </recommendedName>
</protein>
<organism evidence="2 3">
    <name type="scientific">Diversispora epigaea</name>
    <dbReference type="NCBI Taxonomy" id="1348612"/>
    <lineage>
        <taxon>Eukaryota</taxon>
        <taxon>Fungi</taxon>
        <taxon>Fungi incertae sedis</taxon>
        <taxon>Mucoromycota</taxon>
        <taxon>Glomeromycotina</taxon>
        <taxon>Glomeromycetes</taxon>
        <taxon>Diversisporales</taxon>
        <taxon>Diversisporaceae</taxon>
        <taxon>Diversispora</taxon>
    </lineage>
</organism>
<accession>A0A397J2T1</accession>
<name>A0A397J2T1_9GLOM</name>
<dbReference type="InterPro" id="IPR022742">
    <property type="entry name" value="Hydrolase_4"/>
</dbReference>
<dbReference type="PANTHER" id="PTHR12277:SF81">
    <property type="entry name" value="PROTEIN ABHD13"/>
    <property type="match status" value="1"/>
</dbReference>
<keyword evidence="3" id="KW-1185">Reference proteome</keyword>
<dbReference type="SUPFAM" id="SSF53474">
    <property type="entry name" value="alpha/beta-Hydrolases"/>
    <property type="match status" value="1"/>
</dbReference>
<evidence type="ECO:0000313" key="3">
    <source>
        <dbReference type="Proteomes" id="UP000266861"/>
    </source>
</evidence>
<dbReference type="Gene3D" id="3.40.50.1820">
    <property type="entry name" value="alpha/beta hydrolase"/>
    <property type="match status" value="2"/>
</dbReference>
<dbReference type="AlphaFoldDB" id="A0A397J2T1"/>
<evidence type="ECO:0000313" key="2">
    <source>
        <dbReference type="EMBL" id="RHZ80316.1"/>
    </source>
</evidence>
<feature type="domain" description="Serine aminopeptidase S33" evidence="1">
    <location>
        <begin position="78"/>
        <end position="192"/>
    </location>
</feature>
<dbReference type="PANTHER" id="PTHR12277">
    <property type="entry name" value="ALPHA/BETA HYDROLASE DOMAIN-CONTAINING PROTEIN"/>
    <property type="match status" value="1"/>
</dbReference>
<dbReference type="EMBL" id="PQFF01000128">
    <property type="protein sequence ID" value="RHZ80316.1"/>
    <property type="molecule type" value="Genomic_DNA"/>
</dbReference>
<comment type="caution">
    <text evidence="2">The sequence shown here is derived from an EMBL/GenBank/DDBJ whole genome shotgun (WGS) entry which is preliminary data.</text>
</comment>
<dbReference type="Proteomes" id="UP000266861">
    <property type="component" value="Unassembled WGS sequence"/>
</dbReference>
<dbReference type="InterPro" id="IPR029058">
    <property type="entry name" value="AB_hydrolase_fold"/>
</dbReference>